<accession>A0A916WLU0</accession>
<dbReference type="InterPro" id="IPR050832">
    <property type="entry name" value="Bact_Acetyltransf"/>
</dbReference>
<dbReference type="Gene3D" id="3.40.630.30">
    <property type="match status" value="1"/>
</dbReference>
<reference evidence="4" key="2">
    <citation type="submission" date="2020-09" db="EMBL/GenBank/DDBJ databases">
        <authorList>
            <person name="Sun Q."/>
            <person name="Zhou Y."/>
        </authorList>
    </citation>
    <scope>NUCLEOTIDE SEQUENCE</scope>
    <source>
        <strain evidence="4">CGMCC 1.12813</strain>
    </source>
</reference>
<dbReference type="EMBL" id="BMGB01000002">
    <property type="protein sequence ID" value="GGB14152.1"/>
    <property type="molecule type" value="Genomic_DNA"/>
</dbReference>
<dbReference type="InterPro" id="IPR000182">
    <property type="entry name" value="GNAT_dom"/>
</dbReference>
<dbReference type="PANTHER" id="PTHR43877">
    <property type="entry name" value="AMINOALKYLPHOSPHONATE N-ACETYLTRANSFERASE-RELATED-RELATED"/>
    <property type="match status" value="1"/>
</dbReference>
<dbReference type="CDD" id="cd04301">
    <property type="entry name" value="NAT_SF"/>
    <property type="match status" value="1"/>
</dbReference>
<dbReference type="PROSITE" id="PS51186">
    <property type="entry name" value="GNAT"/>
    <property type="match status" value="1"/>
</dbReference>
<dbReference type="SUPFAM" id="SSF55729">
    <property type="entry name" value="Acyl-CoA N-acyltransferases (Nat)"/>
    <property type="match status" value="1"/>
</dbReference>
<dbReference type="InterPro" id="IPR016181">
    <property type="entry name" value="Acyl_CoA_acyltransferase"/>
</dbReference>
<organism evidence="4 5">
    <name type="scientific">Conyzicola nivalis</name>
    <dbReference type="NCBI Taxonomy" id="1477021"/>
    <lineage>
        <taxon>Bacteria</taxon>
        <taxon>Bacillati</taxon>
        <taxon>Actinomycetota</taxon>
        <taxon>Actinomycetes</taxon>
        <taxon>Micrococcales</taxon>
        <taxon>Microbacteriaceae</taxon>
        <taxon>Conyzicola</taxon>
    </lineage>
</organism>
<evidence type="ECO:0000256" key="2">
    <source>
        <dbReference type="ARBA" id="ARBA00023315"/>
    </source>
</evidence>
<dbReference type="GO" id="GO:0016747">
    <property type="term" value="F:acyltransferase activity, transferring groups other than amino-acyl groups"/>
    <property type="evidence" value="ECO:0007669"/>
    <property type="project" value="InterPro"/>
</dbReference>
<evidence type="ECO:0000313" key="4">
    <source>
        <dbReference type="EMBL" id="GGB14152.1"/>
    </source>
</evidence>
<reference evidence="4" key="1">
    <citation type="journal article" date="2014" name="Int. J. Syst. Evol. Microbiol.">
        <title>Complete genome sequence of Corynebacterium casei LMG S-19264T (=DSM 44701T), isolated from a smear-ripened cheese.</title>
        <authorList>
            <consortium name="US DOE Joint Genome Institute (JGI-PGF)"/>
            <person name="Walter F."/>
            <person name="Albersmeier A."/>
            <person name="Kalinowski J."/>
            <person name="Ruckert C."/>
        </authorList>
    </citation>
    <scope>NUCLEOTIDE SEQUENCE</scope>
    <source>
        <strain evidence="4">CGMCC 1.12813</strain>
    </source>
</reference>
<keyword evidence="2" id="KW-0012">Acyltransferase</keyword>
<evidence type="ECO:0000313" key="5">
    <source>
        <dbReference type="Proteomes" id="UP000606922"/>
    </source>
</evidence>
<dbReference type="PANTHER" id="PTHR43877:SF2">
    <property type="entry name" value="AMINOALKYLPHOSPHONATE N-ACETYLTRANSFERASE-RELATED"/>
    <property type="match status" value="1"/>
</dbReference>
<evidence type="ECO:0000256" key="1">
    <source>
        <dbReference type="ARBA" id="ARBA00022679"/>
    </source>
</evidence>
<sequence>MPYVRNVPQNEFLYTRSDDPLAQPLILELSREYDERYGLNDGIPSSVELSRYPAERFAPENGGAFLLVLRGDEVVAGGAFMRTDDTTAEIKRVWTSSAHRRQGLARVVMAELEREAAARGYTGIELTTGARQPEAVALYLGLGYEPRFDLDGDLEAIGYLAFTKPL</sequence>
<comment type="caution">
    <text evidence="4">The sequence shown here is derived from an EMBL/GenBank/DDBJ whole genome shotgun (WGS) entry which is preliminary data.</text>
</comment>
<protein>
    <submittedName>
        <fullName evidence="4">N-acetyltransferase</fullName>
    </submittedName>
</protein>
<dbReference type="AlphaFoldDB" id="A0A916WLU0"/>
<evidence type="ECO:0000259" key="3">
    <source>
        <dbReference type="PROSITE" id="PS51186"/>
    </source>
</evidence>
<gene>
    <name evidence="4" type="ORF">GCM10010979_30810</name>
</gene>
<keyword evidence="5" id="KW-1185">Reference proteome</keyword>
<name>A0A916WLU0_9MICO</name>
<keyword evidence="1" id="KW-0808">Transferase</keyword>
<dbReference type="Pfam" id="PF00583">
    <property type="entry name" value="Acetyltransf_1"/>
    <property type="match status" value="1"/>
</dbReference>
<dbReference type="Proteomes" id="UP000606922">
    <property type="component" value="Unassembled WGS sequence"/>
</dbReference>
<proteinExistence type="predicted"/>
<feature type="domain" description="N-acetyltransferase" evidence="3">
    <location>
        <begin position="13"/>
        <end position="166"/>
    </location>
</feature>